<dbReference type="GO" id="GO:0016226">
    <property type="term" value="P:iron-sulfur cluster assembly"/>
    <property type="evidence" value="ECO:0007669"/>
    <property type="project" value="TreeGrafter"/>
</dbReference>
<dbReference type="PANTHER" id="PTHR22602:SF0">
    <property type="entry name" value="TRANSFERASE CAF17, MITOCHONDRIAL-RELATED"/>
    <property type="match status" value="1"/>
</dbReference>
<dbReference type="PANTHER" id="PTHR22602">
    <property type="entry name" value="TRANSFERASE CAF17, MITOCHONDRIAL-RELATED"/>
    <property type="match status" value="1"/>
</dbReference>
<reference evidence="1" key="1">
    <citation type="journal article" date="2007" name="Environ. Microbiol.">
        <title>Proteorhodopsin photosystem gene clusters exhibit co-evolutionary trends and shared ancestry among diverse marine microbial phyla.</title>
        <authorList>
            <person name="McCarren J."/>
            <person name="Delong E.F."/>
        </authorList>
    </citation>
    <scope>NUCLEOTIDE SEQUENCE</scope>
</reference>
<dbReference type="InterPro" id="IPR017703">
    <property type="entry name" value="YgfZ/GCV_T_CS"/>
</dbReference>
<dbReference type="NCBIfam" id="TIGR03317">
    <property type="entry name" value="ygfZ_signature"/>
    <property type="match status" value="1"/>
</dbReference>
<evidence type="ECO:0008006" key="2">
    <source>
        <dbReference type="Google" id="ProtNLM"/>
    </source>
</evidence>
<accession>A4GHT3</accession>
<proteinExistence type="predicted"/>
<dbReference type="Gene3D" id="3.30.70.1400">
    <property type="entry name" value="Aminomethyltransferase beta-barrel domains"/>
    <property type="match status" value="1"/>
</dbReference>
<sequence length="274" mass="31901">MSKKRLINLEHLSILELNGEGSFQLLQGQITSDVNKATINNAEIGAICDIKGRVVSSFTVIKNTASEGYLLIGDKSVLQKTEEILMKYQPFYDVEIKVNEDFKFYGIHEEYLVEYYPQTDLEKSYQLYDSFWRIHFLKKKYHILITKEDLFEDNHEVQIEEWFIDDIQNKNFEISSKSIGMFTPHELGYHLSSRVDFEKGCYTGQEIVARMHYRAKKLPSLLVKSSSTFLEDYSKVFDANKTAIGIILSSIKHGESFHNLLSMNKNFENQEFEI</sequence>
<gene>
    <name evidence="1" type="ORF">MBMO_EB0-39H12.0020</name>
</gene>
<evidence type="ECO:0000313" key="1">
    <source>
        <dbReference type="EMBL" id="ABL97644.1"/>
    </source>
</evidence>
<dbReference type="Gene3D" id="2.40.30.160">
    <property type="match status" value="1"/>
</dbReference>
<dbReference type="SUPFAM" id="SSF103025">
    <property type="entry name" value="Folate-binding domain"/>
    <property type="match status" value="1"/>
</dbReference>
<dbReference type="InterPro" id="IPR045179">
    <property type="entry name" value="YgfZ/GcvT"/>
</dbReference>
<protein>
    <recommendedName>
        <fullName evidence="2">Aminomethyltransferase folate-binding domain-containing protein</fullName>
    </recommendedName>
</protein>
<dbReference type="AlphaFoldDB" id="A4GHT3"/>
<dbReference type="PIRSF" id="PIRSF006487">
    <property type="entry name" value="GcvT"/>
    <property type="match status" value="1"/>
</dbReference>
<dbReference type="EMBL" id="EF089399">
    <property type="protein sequence ID" value="ABL97644.1"/>
    <property type="molecule type" value="Genomic_DNA"/>
</dbReference>
<name>A4GHT3_9BACT</name>
<organism evidence="1">
    <name type="scientific">uncultured marine bacterium EB0_39H12</name>
    <dbReference type="NCBI Taxonomy" id="415437"/>
    <lineage>
        <taxon>Bacteria</taxon>
        <taxon>environmental samples</taxon>
    </lineage>
</organism>